<dbReference type="Gene3D" id="1.20.1250.20">
    <property type="entry name" value="MFS general substrate transporter like domains"/>
    <property type="match status" value="1"/>
</dbReference>
<feature type="transmembrane region" description="Helical" evidence="6">
    <location>
        <begin position="319"/>
        <end position="338"/>
    </location>
</feature>
<evidence type="ECO:0000313" key="9">
    <source>
        <dbReference type="Proteomes" id="UP001501591"/>
    </source>
</evidence>
<dbReference type="RefSeq" id="WP_344818503.1">
    <property type="nucleotide sequence ID" value="NZ_BAABCP010000001.1"/>
</dbReference>
<protein>
    <recommendedName>
        <fullName evidence="7">Major facilitator superfamily (MFS) profile domain-containing protein</fullName>
    </recommendedName>
</protein>
<evidence type="ECO:0000256" key="6">
    <source>
        <dbReference type="SAM" id="Phobius"/>
    </source>
</evidence>
<keyword evidence="5 6" id="KW-0472">Membrane</keyword>
<feature type="transmembrane region" description="Helical" evidence="6">
    <location>
        <begin position="21"/>
        <end position="39"/>
    </location>
</feature>
<evidence type="ECO:0000256" key="2">
    <source>
        <dbReference type="ARBA" id="ARBA00022475"/>
    </source>
</evidence>
<comment type="subcellular location">
    <subcellularLocation>
        <location evidence="1">Cell membrane</location>
        <topology evidence="1">Multi-pass membrane protein</topology>
    </subcellularLocation>
</comment>
<evidence type="ECO:0000313" key="8">
    <source>
        <dbReference type="EMBL" id="GAA3934128.1"/>
    </source>
</evidence>
<name>A0ABP7N0Q3_9MICO</name>
<dbReference type="PANTHER" id="PTHR23513">
    <property type="entry name" value="INTEGRAL MEMBRANE EFFLUX PROTEIN-RELATED"/>
    <property type="match status" value="1"/>
</dbReference>
<feature type="transmembrane region" description="Helical" evidence="6">
    <location>
        <begin position="383"/>
        <end position="401"/>
    </location>
</feature>
<evidence type="ECO:0000256" key="5">
    <source>
        <dbReference type="ARBA" id="ARBA00023136"/>
    </source>
</evidence>
<dbReference type="CDD" id="cd06173">
    <property type="entry name" value="MFS_MefA_like"/>
    <property type="match status" value="1"/>
</dbReference>
<feature type="transmembrane region" description="Helical" evidence="6">
    <location>
        <begin position="73"/>
        <end position="95"/>
    </location>
</feature>
<dbReference type="EMBL" id="BAABCP010000001">
    <property type="protein sequence ID" value="GAA3934128.1"/>
    <property type="molecule type" value="Genomic_DNA"/>
</dbReference>
<organism evidence="8 9">
    <name type="scientific">Microbacterium soli</name>
    <dbReference type="NCBI Taxonomy" id="446075"/>
    <lineage>
        <taxon>Bacteria</taxon>
        <taxon>Bacillati</taxon>
        <taxon>Actinomycetota</taxon>
        <taxon>Actinomycetes</taxon>
        <taxon>Micrococcales</taxon>
        <taxon>Microbacteriaceae</taxon>
        <taxon>Microbacterium</taxon>
    </lineage>
</organism>
<evidence type="ECO:0000256" key="4">
    <source>
        <dbReference type="ARBA" id="ARBA00022989"/>
    </source>
</evidence>
<dbReference type="InterPro" id="IPR036259">
    <property type="entry name" value="MFS_trans_sf"/>
</dbReference>
<dbReference type="SUPFAM" id="SSF103473">
    <property type="entry name" value="MFS general substrate transporter"/>
    <property type="match status" value="1"/>
</dbReference>
<feature type="transmembrane region" description="Helical" evidence="6">
    <location>
        <begin position="268"/>
        <end position="288"/>
    </location>
</feature>
<feature type="transmembrane region" description="Helical" evidence="6">
    <location>
        <begin position="45"/>
        <end position="66"/>
    </location>
</feature>
<evidence type="ECO:0000256" key="1">
    <source>
        <dbReference type="ARBA" id="ARBA00004651"/>
    </source>
</evidence>
<keyword evidence="9" id="KW-1185">Reference proteome</keyword>
<dbReference type="PROSITE" id="PS50850">
    <property type="entry name" value="MFS"/>
    <property type="match status" value="1"/>
</dbReference>
<evidence type="ECO:0000256" key="3">
    <source>
        <dbReference type="ARBA" id="ARBA00022692"/>
    </source>
</evidence>
<dbReference type="PANTHER" id="PTHR23513:SF6">
    <property type="entry name" value="MAJOR FACILITATOR SUPERFAMILY ASSOCIATED DOMAIN-CONTAINING PROTEIN"/>
    <property type="match status" value="1"/>
</dbReference>
<feature type="transmembrane region" description="Helical" evidence="6">
    <location>
        <begin position="163"/>
        <end position="186"/>
    </location>
</feature>
<dbReference type="Proteomes" id="UP001501591">
    <property type="component" value="Unassembled WGS sequence"/>
</dbReference>
<feature type="transmembrane region" description="Helical" evidence="6">
    <location>
        <begin position="350"/>
        <end position="377"/>
    </location>
</feature>
<evidence type="ECO:0000259" key="7">
    <source>
        <dbReference type="PROSITE" id="PS50850"/>
    </source>
</evidence>
<dbReference type="InterPro" id="IPR020846">
    <property type="entry name" value="MFS_dom"/>
</dbReference>
<keyword evidence="2" id="KW-1003">Cell membrane</keyword>
<proteinExistence type="predicted"/>
<sequence length="432" mass="43522">MTSIWSNRRYVSWLVSDTAKGVSSGLFGFAVPLLALIITDDPVQAGVIGAVGMGTRVALMLFGGVLADRHRRVTLMVLGAVIGVVLSAAFTLLALGDALTFGTLLTVDALLAARTALLDVAGESLLKDIVAPETMGRAQAANRARDAALELAGGPVGGTLLAIGGWLIGVVMTACHLVSAVAAWLIPRLRGPVATDAPAAPRPPVDGAAPRTHALREIRDGLSWLFSRTDLRGVLFISTIINLGINTATTTVIYALQQDGYSPAVIGWVGAAMGAGMLLGALFAGWAVSRIGAGVIMLITLVVLTAGAGALALVHSPVAIVAVFLPAALLLAPVNAALGGYQMVATPTELIGRVSSASGVFALGAMPLAPLIAGFGLAHLGRGGAILIGAGLCAAAALLGAGNRGLRSLPAESGWAEHAAQFEVAAPSASVS</sequence>
<gene>
    <name evidence="8" type="ORF">GCM10022383_10770</name>
</gene>
<reference evidence="9" key="1">
    <citation type="journal article" date="2019" name="Int. J. Syst. Evol. Microbiol.">
        <title>The Global Catalogue of Microorganisms (GCM) 10K type strain sequencing project: providing services to taxonomists for standard genome sequencing and annotation.</title>
        <authorList>
            <consortium name="The Broad Institute Genomics Platform"/>
            <consortium name="The Broad Institute Genome Sequencing Center for Infectious Disease"/>
            <person name="Wu L."/>
            <person name="Ma J."/>
        </authorList>
    </citation>
    <scope>NUCLEOTIDE SEQUENCE [LARGE SCALE GENOMIC DNA]</scope>
    <source>
        <strain evidence="9">JCM 17024</strain>
    </source>
</reference>
<dbReference type="InterPro" id="IPR011701">
    <property type="entry name" value="MFS"/>
</dbReference>
<keyword evidence="4 6" id="KW-1133">Transmembrane helix</keyword>
<comment type="caution">
    <text evidence="8">The sequence shown here is derived from an EMBL/GenBank/DDBJ whole genome shotgun (WGS) entry which is preliminary data.</text>
</comment>
<feature type="domain" description="Major facilitator superfamily (MFS) profile" evidence="7">
    <location>
        <begin position="9"/>
        <end position="408"/>
    </location>
</feature>
<accession>A0ABP7N0Q3</accession>
<feature type="transmembrane region" description="Helical" evidence="6">
    <location>
        <begin position="295"/>
        <end position="313"/>
    </location>
</feature>
<feature type="transmembrane region" description="Helical" evidence="6">
    <location>
        <begin position="234"/>
        <end position="256"/>
    </location>
</feature>
<keyword evidence="3 6" id="KW-0812">Transmembrane</keyword>
<dbReference type="Pfam" id="PF07690">
    <property type="entry name" value="MFS_1"/>
    <property type="match status" value="2"/>
</dbReference>